<dbReference type="Proteomes" id="UP001066276">
    <property type="component" value="Chromosome 2_1"/>
</dbReference>
<organism evidence="2 3">
    <name type="scientific">Pleurodeles waltl</name>
    <name type="common">Iberian ribbed newt</name>
    <dbReference type="NCBI Taxonomy" id="8319"/>
    <lineage>
        <taxon>Eukaryota</taxon>
        <taxon>Metazoa</taxon>
        <taxon>Chordata</taxon>
        <taxon>Craniata</taxon>
        <taxon>Vertebrata</taxon>
        <taxon>Euteleostomi</taxon>
        <taxon>Amphibia</taxon>
        <taxon>Batrachia</taxon>
        <taxon>Caudata</taxon>
        <taxon>Salamandroidea</taxon>
        <taxon>Salamandridae</taxon>
        <taxon>Pleurodelinae</taxon>
        <taxon>Pleurodeles</taxon>
    </lineage>
</organism>
<comment type="caution">
    <text evidence="2">The sequence shown here is derived from an EMBL/GenBank/DDBJ whole genome shotgun (WGS) entry which is preliminary data.</text>
</comment>
<name>A0AAV7VH30_PLEWA</name>
<protein>
    <submittedName>
        <fullName evidence="2">Uncharacterized protein</fullName>
    </submittedName>
</protein>
<dbReference type="AlphaFoldDB" id="A0AAV7VH30"/>
<evidence type="ECO:0000313" key="3">
    <source>
        <dbReference type="Proteomes" id="UP001066276"/>
    </source>
</evidence>
<evidence type="ECO:0000256" key="1">
    <source>
        <dbReference type="SAM" id="MobiDB-lite"/>
    </source>
</evidence>
<reference evidence="2" key="1">
    <citation type="journal article" date="2022" name="bioRxiv">
        <title>Sequencing and chromosome-scale assembly of the giantPleurodeles waltlgenome.</title>
        <authorList>
            <person name="Brown T."/>
            <person name="Elewa A."/>
            <person name="Iarovenko S."/>
            <person name="Subramanian E."/>
            <person name="Araus A.J."/>
            <person name="Petzold A."/>
            <person name="Susuki M."/>
            <person name="Suzuki K.-i.T."/>
            <person name="Hayashi T."/>
            <person name="Toyoda A."/>
            <person name="Oliveira C."/>
            <person name="Osipova E."/>
            <person name="Leigh N.D."/>
            <person name="Simon A."/>
            <person name="Yun M.H."/>
        </authorList>
    </citation>
    <scope>NUCLEOTIDE SEQUENCE</scope>
    <source>
        <strain evidence="2">20211129_DDA</strain>
        <tissue evidence="2">Liver</tissue>
    </source>
</reference>
<feature type="region of interest" description="Disordered" evidence="1">
    <location>
        <begin position="1"/>
        <end position="29"/>
    </location>
</feature>
<evidence type="ECO:0000313" key="2">
    <source>
        <dbReference type="EMBL" id="KAJ1199994.1"/>
    </source>
</evidence>
<gene>
    <name evidence="2" type="ORF">NDU88_003824</name>
</gene>
<sequence length="104" mass="10801">MHATSPEVSPAFRLQRGAGALSPTAPTHHYRAHEARDHCRAPVTALSACRGFPGCPPATRCPASHLRTLRSARGTAAGYPRSAGTAASSITGVLIHVSVLRPPS</sequence>
<accession>A0AAV7VH30</accession>
<proteinExistence type="predicted"/>
<keyword evidence="3" id="KW-1185">Reference proteome</keyword>
<dbReference type="EMBL" id="JANPWB010000003">
    <property type="protein sequence ID" value="KAJ1199994.1"/>
    <property type="molecule type" value="Genomic_DNA"/>
</dbReference>